<dbReference type="CDD" id="cd20071">
    <property type="entry name" value="SET_SMYD"/>
    <property type="match status" value="1"/>
</dbReference>
<dbReference type="SUPFAM" id="SSF82199">
    <property type="entry name" value="SET domain"/>
    <property type="match status" value="1"/>
</dbReference>
<dbReference type="AlphaFoldDB" id="A0A2J7ZX57"/>
<evidence type="ECO:0000313" key="3">
    <source>
        <dbReference type="EMBL" id="PNH04860.1"/>
    </source>
</evidence>
<reference evidence="3 4" key="1">
    <citation type="journal article" date="2017" name="Mol. Biol. Evol.">
        <title>The 4-celled Tetrabaena socialis nuclear genome reveals the essential components for genetic control of cell number at the origin of multicellularity in the volvocine lineage.</title>
        <authorList>
            <person name="Featherston J."/>
            <person name="Arakaki Y."/>
            <person name="Hanschen E.R."/>
            <person name="Ferris P.J."/>
            <person name="Michod R.E."/>
            <person name="Olson B.J.S.C."/>
            <person name="Nozaki H."/>
            <person name="Durand P.M."/>
        </authorList>
    </citation>
    <scope>NUCLEOTIDE SEQUENCE [LARGE SCALE GENOMIC DNA]</scope>
    <source>
        <strain evidence="3 4">NIES-571</strain>
    </source>
</reference>
<feature type="compositionally biased region" description="Low complexity" evidence="1">
    <location>
        <begin position="115"/>
        <end position="158"/>
    </location>
</feature>
<feature type="region of interest" description="Disordered" evidence="1">
    <location>
        <begin position="54"/>
        <end position="75"/>
    </location>
</feature>
<feature type="compositionally biased region" description="Polar residues" evidence="1">
    <location>
        <begin position="294"/>
        <end position="303"/>
    </location>
</feature>
<sequence length="465" mass="47834">MAAGEVVLVSEPLACVSCAFGAIPAPEELAQAIRDTPYTPAQRAALLVLYSGQDEDGDEQAGGGATDGTTDGTADVRRVTEDELDEWRLFGIVGCNSFGEEFNDFASTAARAAAAGGASPGPAHAAHAAPTTDDSPSSSSGGSGGSDQRQPQQPQRQQAGHLGLWPSFSMLNHSDLPNAVNYVVADRMLVLASRSIPRGSEVMINYLGRGSLRPVEERQAALAEGYQFSCDCARCTAELLCGCAGTDGGGGGSGSGAGSFAEGVQALLGRCEERAQVLSGLNLPPTAADPAAESGNTGEASARASSNLEVLERLFVQARDDVRVLDELVGRQPLDAAAAAAAGANGGTGGGTAVRQWLRASGFDLLSQHVALAEALGRWEDAGAALEQQLGVCEAVAPSSDLHMYLQVKRLSLSQQAEGPDGATARVELQRCAGVLRGRYGQDCTDETVGRLLQGAVYGLSQVMV</sequence>
<feature type="domain" description="SET" evidence="2">
    <location>
        <begin position="160"/>
        <end position="206"/>
    </location>
</feature>
<dbReference type="PANTHER" id="PTHR47643:SF2">
    <property type="entry name" value="TPR DOMAIN PROTEIN (AFU_ORTHOLOGUE AFUA_5G12710)"/>
    <property type="match status" value="1"/>
</dbReference>
<keyword evidence="4" id="KW-1185">Reference proteome</keyword>
<feature type="region of interest" description="Disordered" evidence="1">
    <location>
        <begin position="115"/>
        <end position="159"/>
    </location>
</feature>
<gene>
    <name evidence="3" type="ORF">TSOC_008887</name>
</gene>
<dbReference type="InterPro" id="IPR001214">
    <property type="entry name" value="SET_dom"/>
</dbReference>
<dbReference type="Proteomes" id="UP000236333">
    <property type="component" value="Unassembled WGS sequence"/>
</dbReference>
<dbReference type="PANTHER" id="PTHR47643">
    <property type="entry name" value="TPR DOMAIN PROTEIN (AFU_ORTHOLOGUE AFUA_5G12710)"/>
    <property type="match status" value="1"/>
</dbReference>
<proteinExistence type="predicted"/>
<comment type="caution">
    <text evidence="3">The sequence shown here is derived from an EMBL/GenBank/DDBJ whole genome shotgun (WGS) entry which is preliminary data.</text>
</comment>
<evidence type="ECO:0000313" key="4">
    <source>
        <dbReference type="Proteomes" id="UP000236333"/>
    </source>
</evidence>
<dbReference type="Pfam" id="PF00856">
    <property type="entry name" value="SET"/>
    <property type="match status" value="1"/>
</dbReference>
<dbReference type="EMBL" id="PGGS01000354">
    <property type="protein sequence ID" value="PNH04860.1"/>
    <property type="molecule type" value="Genomic_DNA"/>
</dbReference>
<feature type="region of interest" description="Disordered" evidence="1">
    <location>
        <begin position="284"/>
        <end position="303"/>
    </location>
</feature>
<organism evidence="3 4">
    <name type="scientific">Tetrabaena socialis</name>
    <dbReference type="NCBI Taxonomy" id="47790"/>
    <lineage>
        <taxon>Eukaryota</taxon>
        <taxon>Viridiplantae</taxon>
        <taxon>Chlorophyta</taxon>
        <taxon>core chlorophytes</taxon>
        <taxon>Chlorophyceae</taxon>
        <taxon>CS clade</taxon>
        <taxon>Chlamydomonadales</taxon>
        <taxon>Tetrabaenaceae</taxon>
        <taxon>Tetrabaena</taxon>
    </lineage>
</organism>
<name>A0A2J7ZX57_9CHLO</name>
<protein>
    <submittedName>
        <fullName evidence="3">SET and MYND domain-containing protein 3</fullName>
    </submittedName>
</protein>
<evidence type="ECO:0000259" key="2">
    <source>
        <dbReference type="Pfam" id="PF00856"/>
    </source>
</evidence>
<dbReference type="OrthoDB" id="265717at2759"/>
<dbReference type="Gene3D" id="2.170.270.10">
    <property type="entry name" value="SET domain"/>
    <property type="match status" value="1"/>
</dbReference>
<dbReference type="InterPro" id="IPR053209">
    <property type="entry name" value="Gramillin-biosynth_MTr"/>
</dbReference>
<evidence type="ECO:0000256" key="1">
    <source>
        <dbReference type="SAM" id="MobiDB-lite"/>
    </source>
</evidence>
<dbReference type="InterPro" id="IPR046341">
    <property type="entry name" value="SET_dom_sf"/>
</dbReference>
<accession>A0A2J7ZX57</accession>